<gene>
    <name evidence="2" type="ORF">EFL95_05350</name>
</gene>
<dbReference type="OrthoDB" id="63519at2"/>
<proteinExistence type="predicted"/>
<dbReference type="RefSeq" id="WP_123233020.1">
    <property type="nucleotide sequence ID" value="NZ_RJSG01000002.1"/>
</dbReference>
<evidence type="ECO:0000313" key="3">
    <source>
        <dbReference type="Proteomes" id="UP000277094"/>
    </source>
</evidence>
<dbReference type="InterPro" id="IPR000073">
    <property type="entry name" value="AB_hydrolase_1"/>
</dbReference>
<protein>
    <submittedName>
        <fullName evidence="2">Alpha/beta hydrolase</fullName>
    </submittedName>
</protein>
<dbReference type="GO" id="GO:0016787">
    <property type="term" value="F:hydrolase activity"/>
    <property type="evidence" value="ECO:0007669"/>
    <property type="project" value="UniProtKB-KW"/>
</dbReference>
<organism evidence="2 3">
    <name type="scientific">Nocardioides marmorisolisilvae</name>
    <dbReference type="NCBI Taxonomy" id="1542737"/>
    <lineage>
        <taxon>Bacteria</taxon>
        <taxon>Bacillati</taxon>
        <taxon>Actinomycetota</taxon>
        <taxon>Actinomycetes</taxon>
        <taxon>Propionibacteriales</taxon>
        <taxon>Nocardioidaceae</taxon>
        <taxon>Nocardioides</taxon>
    </lineage>
</organism>
<reference evidence="2 3" key="1">
    <citation type="submission" date="2018-11" db="EMBL/GenBank/DDBJ databases">
        <authorList>
            <person name="Li F."/>
        </authorList>
    </citation>
    <scope>NUCLEOTIDE SEQUENCE [LARGE SCALE GENOMIC DNA]</scope>
    <source>
        <strain evidence="2 3">KIS18-7</strain>
    </source>
</reference>
<accession>A0A3N0DSN4</accession>
<sequence length="270" mass="28507">MTTTQFATSADGTQIAYESVGQGPAVLIVEGALCSRAMGGYKELAPQLAKTFTVTGYDRRGRGESGAGESAYEPQREVEDLIAVLEAIGPDVFVFSASSGAALALEAARQGVKIRALAAYEAPFIVDDTHAPNDADLPQQLEALIAQDRRGDAVKKFMKVVGAPAPMVAVMSLLPVWKNLKAVAHTLPYDLTMVVGFQQSKPLPDGYYSDVAVPTMVIAGGKSPEYMRNSQAAIAAQVPGGRLETLPGQTHMIRAKATVPALQEFFGHAG</sequence>
<dbReference type="AlphaFoldDB" id="A0A3N0DSN4"/>
<comment type="caution">
    <text evidence="2">The sequence shown here is derived from an EMBL/GenBank/DDBJ whole genome shotgun (WGS) entry which is preliminary data.</text>
</comment>
<dbReference type="Pfam" id="PF12697">
    <property type="entry name" value="Abhydrolase_6"/>
    <property type="match status" value="1"/>
</dbReference>
<dbReference type="EMBL" id="RJSG01000002">
    <property type="protein sequence ID" value="RNL78521.1"/>
    <property type="molecule type" value="Genomic_DNA"/>
</dbReference>
<dbReference type="SUPFAM" id="SSF53474">
    <property type="entry name" value="alpha/beta-Hydrolases"/>
    <property type="match status" value="1"/>
</dbReference>
<evidence type="ECO:0000313" key="2">
    <source>
        <dbReference type="EMBL" id="RNL78521.1"/>
    </source>
</evidence>
<dbReference type="Gene3D" id="3.40.50.1820">
    <property type="entry name" value="alpha/beta hydrolase"/>
    <property type="match status" value="1"/>
</dbReference>
<dbReference type="InterPro" id="IPR029058">
    <property type="entry name" value="AB_hydrolase_fold"/>
</dbReference>
<name>A0A3N0DSN4_9ACTN</name>
<keyword evidence="3" id="KW-1185">Reference proteome</keyword>
<evidence type="ECO:0000259" key="1">
    <source>
        <dbReference type="Pfam" id="PF12697"/>
    </source>
</evidence>
<dbReference type="PANTHER" id="PTHR43194">
    <property type="entry name" value="HYDROLASE ALPHA/BETA FOLD FAMILY"/>
    <property type="match status" value="1"/>
</dbReference>
<dbReference type="InterPro" id="IPR050228">
    <property type="entry name" value="Carboxylesterase_BioH"/>
</dbReference>
<dbReference type="Proteomes" id="UP000277094">
    <property type="component" value="Unassembled WGS sequence"/>
</dbReference>
<keyword evidence="2" id="KW-0378">Hydrolase</keyword>
<feature type="domain" description="AB hydrolase-1" evidence="1">
    <location>
        <begin position="41"/>
        <end position="252"/>
    </location>
</feature>
<dbReference type="PANTHER" id="PTHR43194:SF5">
    <property type="entry name" value="PIMELOYL-[ACYL-CARRIER PROTEIN] METHYL ESTER ESTERASE"/>
    <property type="match status" value="1"/>
</dbReference>